<accession>A0A1F4ZVU9</accession>
<dbReference type="EMBL" id="MEXR01000017">
    <property type="protein sequence ID" value="OGD09986.1"/>
    <property type="molecule type" value="Genomic_DNA"/>
</dbReference>
<dbReference type="InterPro" id="IPR041180">
    <property type="entry name" value="Nmad2"/>
</dbReference>
<reference evidence="2 3" key="1">
    <citation type="journal article" date="2016" name="Nat. Commun.">
        <title>Thousands of microbial genomes shed light on interconnected biogeochemical processes in an aquifer system.</title>
        <authorList>
            <person name="Anantharaman K."/>
            <person name="Brown C.T."/>
            <person name="Hug L.A."/>
            <person name="Sharon I."/>
            <person name="Castelle C.J."/>
            <person name="Probst A.J."/>
            <person name="Thomas B.C."/>
            <person name="Singh A."/>
            <person name="Wilkins M.J."/>
            <person name="Karaoz U."/>
            <person name="Brodie E.L."/>
            <person name="Williams K.H."/>
            <person name="Hubbard S.S."/>
            <person name="Banfield J.F."/>
        </authorList>
    </citation>
    <scope>NUCLEOTIDE SEQUENCE [LARGE SCALE GENOMIC DNA]</scope>
</reference>
<sequence>MHLKVIIGNLAENQAKVFYKPALDLRFKFIIGAVREKQCISYIIPHDSGKAPNPWWNNLTLGVCKPVIRRTAEENDLIVGLSFRGQRLVYVMYVAEILTFGEYFHDPRFYLKKPNFVSNDSRRWMGDNFYEPTGKAYIQHVSPHHVQNRTQIELQRLMDIDLSGLNVLVASLFWYFGDFGPELPEELSFLRIRRGHRLSGERGMLAVERYVKVLLGNPGIHGMPKLFNETAQKLKHLHGQKQAKA</sequence>
<evidence type="ECO:0000313" key="2">
    <source>
        <dbReference type="EMBL" id="OGD09986.1"/>
    </source>
</evidence>
<evidence type="ECO:0000313" key="3">
    <source>
        <dbReference type="Proteomes" id="UP000176424"/>
    </source>
</evidence>
<name>A0A1F4ZVU9_9BACT</name>
<feature type="domain" description="Nucleotide modification associated" evidence="1">
    <location>
        <begin position="39"/>
        <end position="227"/>
    </location>
</feature>
<organism evidence="2 3">
    <name type="scientific">Candidatus Amesbacteria bacterium RIFOXYB1_FULL_44_23</name>
    <dbReference type="NCBI Taxonomy" id="1797263"/>
    <lineage>
        <taxon>Bacteria</taxon>
        <taxon>Candidatus Amesiibacteriota</taxon>
    </lineage>
</organism>
<comment type="caution">
    <text evidence="2">The sequence shown here is derived from an EMBL/GenBank/DDBJ whole genome shotgun (WGS) entry which is preliminary data.</text>
</comment>
<dbReference type="Pfam" id="PF18753">
    <property type="entry name" value="Nmad2"/>
    <property type="match status" value="1"/>
</dbReference>
<dbReference type="AlphaFoldDB" id="A0A1F4ZVU9"/>
<evidence type="ECO:0000259" key="1">
    <source>
        <dbReference type="Pfam" id="PF18753"/>
    </source>
</evidence>
<proteinExistence type="predicted"/>
<gene>
    <name evidence="2" type="ORF">A2397_00400</name>
</gene>
<dbReference type="Proteomes" id="UP000176424">
    <property type="component" value="Unassembled WGS sequence"/>
</dbReference>
<protein>
    <recommendedName>
        <fullName evidence="1">Nucleotide modification associated domain-containing protein</fullName>
    </recommendedName>
</protein>
<dbReference type="STRING" id="1797263.A2397_00400"/>